<reference evidence="6" key="1">
    <citation type="journal article" date="2024" name="IScience">
        <title>Strigolactones Initiate the Formation of Haustorium-like Structures in Castilleja.</title>
        <authorList>
            <person name="Buerger M."/>
            <person name="Peterson D."/>
            <person name="Chory J."/>
        </authorList>
    </citation>
    <scope>NUCLEOTIDE SEQUENCE [LARGE SCALE GENOMIC DNA]</scope>
</reference>
<dbReference type="PANTHER" id="PTHR46040">
    <property type="entry name" value="HIGH MOBILITY GROUP PROTEIN 2"/>
    <property type="match status" value="1"/>
</dbReference>
<evidence type="ECO:0000256" key="3">
    <source>
        <dbReference type="PROSITE-ProRule" id="PRU00267"/>
    </source>
</evidence>
<gene>
    <name evidence="5" type="ORF">CASFOL_034214</name>
</gene>
<evidence type="ECO:0000259" key="4">
    <source>
        <dbReference type="PROSITE" id="PS50118"/>
    </source>
</evidence>
<sequence length="140" mass="16226">MDPFSSGGIVTRLRSGVLSPVSYYCRDRRYGVLSGGKRGKASKGKRKVDNVFEKMLKRRSSPIRPCNSYAFFLTANWGVIRSCSFEETSKRLSKKWHKLSHDKKKEYENMALKDHTRYQRQCILLRNDVEQETGLRANSN</sequence>
<dbReference type="GO" id="GO:0005634">
    <property type="term" value="C:nucleus"/>
    <property type="evidence" value="ECO:0007669"/>
    <property type="project" value="UniProtKB-UniRule"/>
</dbReference>
<feature type="DNA-binding region" description="HMG box" evidence="3">
    <location>
        <begin position="62"/>
        <end position="126"/>
    </location>
</feature>
<dbReference type="PANTHER" id="PTHR46040:SF3">
    <property type="entry name" value="HIGH MOBILITY GROUP PROTEIN 2"/>
    <property type="match status" value="1"/>
</dbReference>
<dbReference type="InterPro" id="IPR051965">
    <property type="entry name" value="ChromReg_NeuronalGeneExpr"/>
</dbReference>
<keyword evidence="2 3" id="KW-0539">Nucleus</keyword>
<feature type="domain" description="HMG box" evidence="4">
    <location>
        <begin position="62"/>
        <end position="126"/>
    </location>
</feature>
<dbReference type="InterPro" id="IPR036910">
    <property type="entry name" value="HMG_box_dom_sf"/>
</dbReference>
<dbReference type="AlphaFoldDB" id="A0ABD3BWV2"/>
<dbReference type="GO" id="GO:0003677">
    <property type="term" value="F:DNA binding"/>
    <property type="evidence" value="ECO:0007669"/>
    <property type="project" value="UniProtKB-UniRule"/>
</dbReference>
<keyword evidence="6" id="KW-1185">Reference proteome</keyword>
<comment type="caution">
    <text evidence="5">The sequence shown here is derived from an EMBL/GenBank/DDBJ whole genome shotgun (WGS) entry which is preliminary data.</text>
</comment>
<accession>A0ABD3BWV2</accession>
<dbReference type="SUPFAM" id="SSF47095">
    <property type="entry name" value="HMG-box"/>
    <property type="match status" value="1"/>
</dbReference>
<dbReference type="PROSITE" id="PS50118">
    <property type="entry name" value="HMG_BOX_2"/>
    <property type="match status" value="1"/>
</dbReference>
<dbReference type="CDD" id="cd00084">
    <property type="entry name" value="HMG-box_SF"/>
    <property type="match status" value="1"/>
</dbReference>
<protein>
    <recommendedName>
        <fullName evidence="4">HMG box domain-containing protein</fullName>
    </recommendedName>
</protein>
<dbReference type="EMBL" id="JAVIJP010000061">
    <property type="protein sequence ID" value="KAL3622018.1"/>
    <property type="molecule type" value="Genomic_DNA"/>
</dbReference>
<proteinExistence type="predicted"/>
<dbReference type="Gene3D" id="1.10.30.10">
    <property type="entry name" value="High mobility group box domain"/>
    <property type="match status" value="1"/>
</dbReference>
<dbReference type="Proteomes" id="UP001632038">
    <property type="component" value="Unassembled WGS sequence"/>
</dbReference>
<organism evidence="5 6">
    <name type="scientific">Castilleja foliolosa</name>
    <dbReference type="NCBI Taxonomy" id="1961234"/>
    <lineage>
        <taxon>Eukaryota</taxon>
        <taxon>Viridiplantae</taxon>
        <taxon>Streptophyta</taxon>
        <taxon>Embryophyta</taxon>
        <taxon>Tracheophyta</taxon>
        <taxon>Spermatophyta</taxon>
        <taxon>Magnoliopsida</taxon>
        <taxon>eudicotyledons</taxon>
        <taxon>Gunneridae</taxon>
        <taxon>Pentapetalae</taxon>
        <taxon>asterids</taxon>
        <taxon>lamiids</taxon>
        <taxon>Lamiales</taxon>
        <taxon>Orobanchaceae</taxon>
        <taxon>Pedicularideae</taxon>
        <taxon>Castillejinae</taxon>
        <taxon>Castilleja</taxon>
    </lineage>
</organism>
<evidence type="ECO:0000256" key="1">
    <source>
        <dbReference type="ARBA" id="ARBA00023125"/>
    </source>
</evidence>
<evidence type="ECO:0000313" key="6">
    <source>
        <dbReference type="Proteomes" id="UP001632038"/>
    </source>
</evidence>
<dbReference type="InterPro" id="IPR009071">
    <property type="entry name" value="HMG_box_dom"/>
</dbReference>
<dbReference type="SMART" id="SM00398">
    <property type="entry name" value="HMG"/>
    <property type="match status" value="1"/>
</dbReference>
<dbReference type="Pfam" id="PF09011">
    <property type="entry name" value="HMG_box_2"/>
    <property type="match status" value="1"/>
</dbReference>
<evidence type="ECO:0000256" key="2">
    <source>
        <dbReference type="ARBA" id="ARBA00023242"/>
    </source>
</evidence>
<evidence type="ECO:0000313" key="5">
    <source>
        <dbReference type="EMBL" id="KAL3622018.1"/>
    </source>
</evidence>
<name>A0ABD3BWV2_9LAMI</name>
<keyword evidence="1 3" id="KW-0238">DNA-binding</keyword>